<feature type="non-terminal residue" evidence="1">
    <location>
        <position position="1"/>
    </location>
</feature>
<dbReference type="Proteomes" id="UP000437017">
    <property type="component" value="Unassembled WGS sequence"/>
</dbReference>
<dbReference type="AlphaFoldDB" id="A0A643BUX6"/>
<evidence type="ECO:0000313" key="2">
    <source>
        <dbReference type="Proteomes" id="UP000437017"/>
    </source>
</evidence>
<accession>A0A643BUX6</accession>
<proteinExistence type="predicted"/>
<reference evidence="1 2" key="1">
    <citation type="journal article" date="2019" name="PLoS ONE">
        <title>Genomic analyses reveal an absence of contemporary introgressive admixture between fin whales and blue whales, despite known hybrids.</title>
        <authorList>
            <person name="Westbury M.V."/>
            <person name="Petersen B."/>
            <person name="Lorenzen E.D."/>
        </authorList>
    </citation>
    <scope>NUCLEOTIDE SEQUENCE [LARGE SCALE GENOMIC DNA]</scope>
    <source>
        <strain evidence="1">FinWhale-01</strain>
    </source>
</reference>
<evidence type="ECO:0000313" key="1">
    <source>
        <dbReference type="EMBL" id="KAB0391819.1"/>
    </source>
</evidence>
<sequence>ATVACTGPSLVLTIIPLCFFGQYRHASAGTSVFSGPKYERRGPITDMLLELGTQSLDNKQYVQMKSELIAMISHIYMTLARKLSVQKINCWVIFSPLSCGLFSGKEEGIIIKRTITILPSPKGVRETLSFRSLRMQ</sequence>
<keyword evidence="2" id="KW-1185">Reference proteome</keyword>
<comment type="caution">
    <text evidence="1">The sequence shown here is derived from an EMBL/GenBank/DDBJ whole genome shotgun (WGS) entry which is preliminary data.</text>
</comment>
<dbReference type="EMBL" id="SGJD01004201">
    <property type="protein sequence ID" value="KAB0391819.1"/>
    <property type="molecule type" value="Genomic_DNA"/>
</dbReference>
<gene>
    <name evidence="1" type="ORF">E2I00_013490</name>
</gene>
<feature type="non-terminal residue" evidence="1">
    <location>
        <position position="136"/>
    </location>
</feature>
<protein>
    <submittedName>
        <fullName evidence="1">Uncharacterized protein</fullName>
    </submittedName>
</protein>
<name>A0A643BUX6_BALPH</name>
<organism evidence="1 2">
    <name type="scientific">Balaenoptera physalus</name>
    <name type="common">Fin whale</name>
    <name type="synonym">Balaena physalus</name>
    <dbReference type="NCBI Taxonomy" id="9770"/>
    <lineage>
        <taxon>Eukaryota</taxon>
        <taxon>Metazoa</taxon>
        <taxon>Chordata</taxon>
        <taxon>Craniata</taxon>
        <taxon>Vertebrata</taxon>
        <taxon>Euteleostomi</taxon>
        <taxon>Mammalia</taxon>
        <taxon>Eutheria</taxon>
        <taxon>Laurasiatheria</taxon>
        <taxon>Artiodactyla</taxon>
        <taxon>Whippomorpha</taxon>
        <taxon>Cetacea</taxon>
        <taxon>Mysticeti</taxon>
        <taxon>Balaenopteridae</taxon>
        <taxon>Balaenoptera</taxon>
    </lineage>
</organism>